<feature type="domain" description="RING-type" evidence="4">
    <location>
        <begin position="28"/>
        <end position="62"/>
    </location>
</feature>
<dbReference type="InterPro" id="IPR001841">
    <property type="entry name" value="Znf_RING"/>
</dbReference>
<dbReference type="STRING" id="6184.A0A430Q9E7"/>
<keyword evidence="3" id="KW-0862">Zinc</keyword>
<dbReference type="Gene3D" id="3.30.40.10">
    <property type="entry name" value="Zinc/RING finger domain, C3HC4 (zinc finger)"/>
    <property type="match status" value="1"/>
</dbReference>
<dbReference type="GO" id="GO:0005634">
    <property type="term" value="C:nucleus"/>
    <property type="evidence" value="ECO:0007669"/>
    <property type="project" value="TreeGrafter"/>
</dbReference>
<dbReference type="EMBL" id="QMKO01002211">
    <property type="protein sequence ID" value="RTG84303.1"/>
    <property type="molecule type" value="Genomic_DNA"/>
</dbReference>
<evidence type="ECO:0000256" key="3">
    <source>
        <dbReference type="ARBA" id="ARBA00022833"/>
    </source>
</evidence>
<dbReference type="PANTHER" id="PTHR45931">
    <property type="entry name" value="SI:CH211-59O9.10"/>
    <property type="match status" value="1"/>
</dbReference>
<dbReference type="GO" id="GO:0061630">
    <property type="term" value="F:ubiquitin protein ligase activity"/>
    <property type="evidence" value="ECO:0007669"/>
    <property type="project" value="TreeGrafter"/>
</dbReference>
<reference evidence="5 6" key="1">
    <citation type="journal article" date="2019" name="PLoS Pathog.">
        <title>Genome sequence of the bovine parasite Schistosoma bovis Tanzania.</title>
        <authorList>
            <person name="Oey H."/>
            <person name="Zakrzewski M."/>
            <person name="Gobert G."/>
            <person name="Gravermann K."/>
            <person name="Stoye J."/>
            <person name="Jones M."/>
            <person name="Mcmanus D."/>
            <person name="Krause L."/>
        </authorList>
    </citation>
    <scope>NUCLEOTIDE SEQUENCE [LARGE SCALE GENOMIC DNA]</scope>
    <source>
        <strain evidence="5 6">TAN1997</strain>
    </source>
</reference>
<keyword evidence="6" id="KW-1185">Reference proteome</keyword>
<dbReference type="GO" id="GO:0008270">
    <property type="term" value="F:zinc ion binding"/>
    <property type="evidence" value="ECO:0007669"/>
    <property type="project" value="UniProtKB-KW"/>
</dbReference>
<name>A0A430Q9E7_SCHBO</name>
<evidence type="ECO:0000313" key="5">
    <source>
        <dbReference type="EMBL" id="RTG84303.1"/>
    </source>
</evidence>
<protein>
    <recommendedName>
        <fullName evidence="4">RING-type domain-containing protein</fullName>
    </recommendedName>
</protein>
<gene>
    <name evidence="5" type="ORF">DC041_0003500</name>
</gene>
<dbReference type="GO" id="GO:0006511">
    <property type="term" value="P:ubiquitin-dependent protein catabolic process"/>
    <property type="evidence" value="ECO:0007669"/>
    <property type="project" value="TreeGrafter"/>
</dbReference>
<dbReference type="Pfam" id="PF13639">
    <property type="entry name" value="zf-RING_2"/>
    <property type="match status" value="1"/>
</dbReference>
<dbReference type="InterPro" id="IPR013083">
    <property type="entry name" value="Znf_RING/FYVE/PHD"/>
</dbReference>
<keyword evidence="1" id="KW-0479">Metal-binding</keyword>
<dbReference type="InterPro" id="IPR051834">
    <property type="entry name" value="RING_finger_E3_ligase"/>
</dbReference>
<evidence type="ECO:0000256" key="1">
    <source>
        <dbReference type="ARBA" id="ARBA00022723"/>
    </source>
</evidence>
<evidence type="ECO:0000313" key="6">
    <source>
        <dbReference type="Proteomes" id="UP000290809"/>
    </source>
</evidence>
<evidence type="ECO:0000259" key="4">
    <source>
        <dbReference type="Pfam" id="PF13639"/>
    </source>
</evidence>
<comment type="caution">
    <text evidence="5">The sequence shown here is derived from an EMBL/GenBank/DDBJ whole genome shotgun (WGS) entry which is preliminary data.</text>
</comment>
<accession>A0A430Q9E7</accession>
<dbReference type="Proteomes" id="UP000290809">
    <property type="component" value="Unassembled WGS sequence"/>
</dbReference>
<evidence type="ECO:0000256" key="2">
    <source>
        <dbReference type="ARBA" id="ARBA00022771"/>
    </source>
</evidence>
<feature type="non-terminal residue" evidence="5">
    <location>
        <position position="1"/>
    </location>
</feature>
<dbReference type="SUPFAM" id="SSF57850">
    <property type="entry name" value="RING/U-box"/>
    <property type="match status" value="1"/>
</dbReference>
<dbReference type="PANTHER" id="PTHR45931:SF3">
    <property type="entry name" value="RING ZINC FINGER-CONTAINING PROTEIN"/>
    <property type="match status" value="1"/>
</dbReference>
<sequence length="89" mass="10357">SLESVYLELLDVLPTSVLLNVFHVKILDQCVICMEKYCIGDEVIRLPCFHAFHDHCFVDWILEVTFNTLDIVISINTFKCRVVESAEFY</sequence>
<organism evidence="5 6">
    <name type="scientific">Schistosoma bovis</name>
    <name type="common">Blood fluke</name>
    <dbReference type="NCBI Taxonomy" id="6184"/>
    <lineage>
        <taxon>Eukaryota</taxon>
        <taxon>Metazoa</taxon>
        <taxon>Spiralia</taxon>
        <taxon>Lophotrochozoa</taxon>
        <taxon>Platyhelminthes</taxon>
        <taxon>Trematoda</taxon>
        <taxon>Digenea</taxon>
        <taxon>Strigeidida</taxon>
        <taxon>Schistosomatoidea</taxon>
        <taxon>Schistosomatidae</taxon>
        <taxon>Schistosoma</taxon>
    </lineage>
</organism>
<proteinExistence type="predicted"/>
<keyword evidence="2" id="KW-0863">Zinc-finger</keyword>
<dbReference type="AlphaFoldDB" id="A0A430Q9E7"/>